<evidence type="ECO:0000259" key="1">
    <source>
        <dbReference type="PROSITE" id="PS51819"/>
    </source>
</evidence>
<dbReference type="Pfam" id="PF00903">
    <property type="entry name" value="Glyoxalase"/>
    <property type="match status" value="1"/>
</dbReference>
<dbReference type="Gene3D" id="3.10.180.10">
    <property type="entry name" value="2,3-Dihydroxybiphenyl 1,2-Dioxygenase, domain 1"/>
    <property type="match status" value="2"/>
</dbReference>
<sequence>MPERTGYPDGAPCWPELTTSDLALATRFYQKVFGWSYRDLGSQVWGYKICLAGGKPVAALAPPPVGLESGPSAWMTYFSTSDLEASVVRAEANDGKLIILPTLLRGFARIAVAVDPEGAPFGLWQAAGQPGCRLHSEPGAMCWSELHARNPKLVDPFYRALFGYEAKQVGDGVEFDYVLWKIRHKAVCGRVRMPYELEDLSPQWVTYLIVPDCEQSIDLVVREGGRVLIGEYELRGTRVAVVSDPQGAIFAVCQHTPAPHLTSPPPTQNL</sequence>
<gene>
    <name evidence="2" type="ORF">ACFO8L_01045</name>
</gene>
<accession>A0ABV9E9G5</accession>
<dbReference type="InterPro" id="IPR004360">
    <property type="entry name" value="Glyas_Fos-R_dOase_dom"/>
</dbReference>
<dbReference type="InterPro" id="IPR037523">
    <property type="entry name" value="VOC_core"/>
</dbReference>
<proteinExistence type="predicted"/>
<name>A0ABV9E9G5_9ACTN</name>
<dbReference type="EMBL" id="JBHSFN010000001">
    <property type="protein sequence ID" value="MFC4584639.1"/>
    <property type="molecule type" value="Genomic_DNA"/>
</dbReference>
<evidence type="ECO:0000313" key="2">
    <source>
        <dbReference type="EMBL" id="MFC4584639.1"/>
    </source>
</evidence>
<dbReference type="InterPro" id="IPR029068">
    <property type="entry name" value="Glyas_Bleomycin-R_OHBP_Dase"/>
</dbReference>
<keyword evidence="3" id="KW-1185">Reference proteome</keyword>
<dbReference type="PROSITE" id="PS51819">
    <property type="entry name" value="VOC"/>
    <property type="match status" value="1"/>
</dbReference>
<organism evidence="2 3">
    <name type="scientific">Sphaerisporangium corydalis</name>
    <dbReference type="NCBI Taxonomy" id="1441875"/>
    <lineage>
        <taxon>Bacteria</taxon>
        <taxon>Bacillati</taxon>
        <taxon>Actinomycetota</taxon>
        <taxon>Actinomycetes</taxon>
        <taxon>Streptosporangiales</taxon>
        <taxon>Streptosporangiaceae</taxon>
        <taxon>Sphaerisporangium</taxon>
    </lineage>
</organism>
<feature type="domain" description="VOC" evidence="1">
    <location>
        <begin position="11"/>
        <end position="126"/>
    </location>
</feature>
<protein>
    <submittedName>
        <fullName evidence="2">VOC family protein</fullName>
    </submittedName>
</protein>
<dbReference type="InterPro" id="IPR052164">
    <property type="entry name" value="Anthracycline_SecMetBiosynth"/>
</dbReference>
<dbReference type="SUPFAM" id="SSF54593">
    <property type="entry name" value="Glyoxalase/Bleomycin resistance protein/Dihydroxybiphenyl dioxygenase"/>
    <property type="match status" value="2"/>
</dbReference>
<dbReference type="CDD" id="cd07247">
    <property type="entry name" value="SgaA_N_like"/>
    <property type="match status" value="2"/>
</dbReference>
<dbReference type="RefSeq" id="WP_262847091.1">
    <property type="nucleotide sequence ID" value="NZ_JANZYP010000057.1"/>
</dbReference>
<evidence type="ECO:0000313" key="3">
    <source>
        <dbReference type="Proteomes" id="UP001595891"/>
    </source>
</evidence>
<reference evidence="3" key="1">
    <citation type="journal article" date="2019" name="Int. J. Syst. Evol. Microbiol.">
        <title>The Global Catalogue of Microorganisms (GCM) 10K type strain sequencing project: providing services to taxonomists for standard genome sequencing and annotation.</title>
        <authorList>
            <consortium name="The Broad Institute Genomics Platform"/>
            <consortium name="The Broad Institute Genome Sequencing Center for Infectious Disease"/>
            <person name="Wu L."/>
            <person name="Ma J."/>
        </authorList>
    </citation>
    <scope>NUCLEOTIDE SEQUENCE [LARGE SCALE GENOMIC DNA]</scope>
    <source>
        <strain evidence="3">CCUG 49560</strain>
    </source>
</reference>
<dbReference type="PANTHER" id="PTHR33993">
    <property type="entry name" value="GLYOXALASE-RELATED"/>
    <property type="match status" value="1"/>
</dbReference>
<dbReference type="Proteomes" id="UP001595891">
    <property type="component" value="Unassembled WGS sequence"/>
</dbReference>
<comment type="caution">
    <text evidence="2">The sequence shown here is derived from an EMBL/GenBank/DDBJ whole genome shotgun (WGS) entry which is preliminary data.</text>
</comment>
<dbReference type="PANTHER" id="PTHR33993:SF14">
    <property type="entry name" value="GB|AAF24581.1"/>
    <property type="match status" value="1"/>
</dbReference>